<evidence type="ECO:0000313" key="6">
    <source>
        <dbReference type="WBParaSite" id="SBAD_0001295101-mRNA-1"/>
    </source>
</evidence>
<gene>
    <name evidence="4" type="ORF">SBAD_LOCUS12542</name>
</gene>
<organism evidence="6">
    <name type="scientific">Soboliphyme baturini</name>
    <dbReference type="NCBI Taxonomy" id="241478"/>
    <lineage>
        <taxon>Eukaryota</taxon>
        <taxon>Metazoa</taxon>
        <taxon>Ecdysozoa</taxon>
        <taxon>Nematoda</taxon>
        <taxon>Enoplea</taxon>
        <taxon>Dorylaimia</taxon>
        <taxon>Dioctophymatida</taxon>
        <taxon>Dioctophymatoidea</taxon>
        <taxon>Soboliphymatidae</taxon>
        <taxon>Soboliphyme</taxon>
    </lineage>
</organism>
<dbReference type="OrthoDB" id="3763at2759"/>
<dbReference type="InterPro" id="IPR041863">
    <property type="entry name" value="PolD2_C"/>
</dbReference>
<feature type="domain" description="DNA polymerase alpha/delta/epsilon subunit B" evidence="3">
    <location>
        <begin position="2"/>
        <end position="195"/>
    </location>
</feature>
<accession>A0A183J9J4</accession>
<evidence type="ECO:0000256" key="2">
    <source>
        <dbReference type="ARBA" id="ARBA00022705"/>
    </source>
</evidence>
<evidence type="ECO:0000313" key="5">
    <source>
        <dbReference type="Proteomes" id="UP000270296"/>
    </source>
</evidence>
<evidence type="ECO:0000313" key="4">
    <source>
        <dbReference type="EMBL" id="VDP49461.1"/>
    </source>
</evidence>
<dbReference type="GO" id="GO:0003677">
    <property type="term" value="F:DNA binding"/>
    <property type="evidence" value="ECO:0007669"/>
    <property type="project" value="InterPro"/>
</dbReference>
<keyword evidence="5" id="KW-1185">Reference proteome</keyword>
<evidence type="ECO:0000256" key="1">
    <source>
        <dbReference type="ARBA" id="ARBA00006035"/>
    </source>
</evidence>
<comment type="similarity">
    <text evidence="1">Belongs to the DNA polymerase delta/II small subunit family.</text>
</comment>
<evidence type="ECO:0000259" key="3">
    <source>
        <dbReference type="Pfam" id="PF04042"/>
    </source>
</evidence>
<dbReference type="GO" id="GO:0006271">
    <property type="term" value="P:DNA strand elongation involved in DNA replication"/>
    <property type="evidence" value="ECO:0007669"/>
    <property type="project" value="TreeGrafter"/>
</dbReference>
<dbReference type="EMBL" id="UZAM01018083">
    <property type="protein sequence ID" value="VDP49461.1"/>
    <property type="molecule type" value="Genomic_DNA"/>
</dbReference>
<dbReference type="CDD" id="cd07387">
    <property type="entry name" value="MPP_PolD2_C"/>
    <property type="match status" value="1"/>
</dbReference>
<dbReference type="WBParaSite" id="SBAD_0001295101-mRNA-1">
    <property type="protein sequence ID" value="SBAD_0001295101-mRNA-1"/>
    <property type="gene ID" value="SBAD_0001295101"/>
</dbReference>
<keyword evidence="2" id="KW-0235">DNA replication</keyword>
<protein>
    <submittedName>
        <fullName evidence="6">DNA_pol_E_B domain-containing protein</fullName>
    </submittedName>
</protein>
<reference evidence="6" key="1">
    <citation type="submission" date="2016-06" db="UniProtKB">
        <authorList>
            <consortium name="WormBaseParasite"/>
        </authorList>
    </citation>
    <scope>IDENTIFICATION</scope>
</reference>
<dbReference type="Gene3D" id="3.60.21.50">
    <property type="match status" value="1"/>
</dbReference>
<reference evidence="4 5" key="2">
    <citation type="submission" date="2018-11" db="EMBL/GenBank/DDBJ databases">
        <authorList>
            <consortium name="Pathogen Informatics"/>
        </authorList>
    </citation>
    <scope>NUCLEOTIDE SEQUENCE [LARGE SCALE GENOMIC DNA]</scope>
</reference>
<sequence length="254" mass="28168">MLLDWLVGTVGEDEEVIRASKVCRVVIAGNSIAKELQNRSYGQVARYLSRKVAIPSVEAVRNLDQFLAKLAKFVNIDLMPGEFDPVNHMLPQQPMNVRIFPNVGPMSTFHPVTNPYSATIDGVKFLGTSGQNIDDVYRFSSIENRLEILASTLSWGHMCPTAPDTLDCFPFYDRDPFIIEQSPHVYFCGNQPEFSSKRVNLGSGPKTTLVTVPSFSETGIFVLMNVKDLTVEPVILSTDFTASIGNDFDIAVNK</sequence>
<dbReference type="PANTHER" id="PTHR10416">
    <property type="entry name" value="DNA POLYMERASE DELTA SUBUNIT 2"/>
    <property type="match status" value="1"/>
</dbReference>
<dbReference type="Pfam" id="PF04042">
    <property type="entry name" value="DNA_pol_E_B"/>
    <property type="match status" value="1"/>
</dbReference>
<dbReference type="InterPro" id="IPR007185">
    <property type="entry name" value="DNA_pol_a/d/e_bsu"/>
</dbReference>
<proteinExistence type="inferred from homology"/>
<dbReference type="Proteomes" id="UP000270296">
    <property type="component" value="Unassembled WGS sequence"/>
</dbReference>
<name>A0A183J9J4_9BILA</name>
<dbReference type="AlphaFoldDB" id="A0A183J9J4"/>
<dbReference type="GO" id="GO:0043625">
    <property type="term" value="C:delta DNA polymerase complex"/>
    <property type="evidence" value="ECO:0007669"/>
    <property type="project" value="TreeGrafter"/>
</dbReference>
<dbReference type="PANTHER" id="PTHR10416:SF0">
    <property type="entry name" value="DNA POLYMERASE DELTA SUBUNIT 2"/>
    <property type="match status" value="1"/>
</dbReference>
<dbReference type="InterPro" id="IPR024826">
    <property type="entry name" value="DNA_pol_delta/II_ssu"/>
</dbReference>